<comment type="caution">
    <text evidence="1">The sequence shown here is derived from an EMBL/GenBank/DDBJ whole genome shotgun (WGS) entry which is preliminary data.</text>
</comment>
<dbReference type="EMBL" id="JACIJD010000030">
    <property type="protein sequence ID" value="MBB5696135.1"/>
    <property type="molecule type" value="Genomic_DNA"/>
</dbReference>
<dbReference type="AlphaFoldDB" id="A0A840Y5W8"/>
<evidence type="ECO:0000313" key="2">
    <source>
        <dbReference type="Proteomes" id="UP000580654"/>
    </source>
</evidence>
<evidence type="ECO:0000313" key="1">
    <source>
        <dbReference type="EMBL" id="MBB5696135.1"/>
    </source>
</evidence>
<reference evidence="1 2" key="1">
    <citation type="submission" date="2020-08" db="EMBL/GenBank/DDBJ databases">
        <title>Genomic Encyclopedia of Type Strains, Phase IV (KMG-IV): sequencing the most valuable type-strain genomes for metagenomic binning, comparative biology and taxonomic classification.</title>
        <authorList>
            <person name="Goeker M."/>
        </authorList>
    </citation>
    <scope>NUCLEOTIDE SEQUENCE [LARGE SCALE GENOMIC DNA]</scope>
    <source>
        <strain evidence="1 2">DSM 25622</strain>
    </source>
</reference>
<dbReference type="RefSeq" id="WP_312862062.1">
    <property type="nucleotide sequence ID" value="NZ_JACIJD010000030.1"/>
</dbReference>
<accession>A0A840Y5W8</accession>
<protein>
    <submittedName>
        <fullName evidence="1">Uncharacterized protein</fullName>
    </submittedName>
</protein>
<sequence>MSALEPEVSPELVEALQQVGLQVAIGALPGETAVWLARVWPGRRYRF</sequence>
<proteinExistence type="predicted"/>
<keyword evidence="2" id="KW-1185">Reference proteome</keyword>
<name>A0A840Y5W8_9PROT</name>
<gene>
    <name evidence="1" type="ORF">FHS87_004205</name>
</gene>
<dbReference type="Proteomes" id="UP000580654">
    <property type="component" value="Unassembled WGS sequence"/>
</dbReference>
<organism evidence="1 2">
    <name type="scientific">Muricoccus pecuniae</name>
    <dbReference type="NCBI Taxonomy" id="693023"/>
    <lineage>
        <taxon>Bacteria</taxon>
        <taxon>Pseudomonadati</taxon>
        <taxon>Pseudomonadota</taxon>
        <taxon>Alphaproteobacteria</taxon>
        <taxon>Acetobacterales</taxon>
        <taxon>Roseomonadaceae</taxon>
        <taxon>Muricoccus</taxon>
    </lineage>
</organism>